<dbReference type="GO" id="GO:0003700">
    <property type="term" value="F:DNA-binding transcription factor activity"/>
    <property type="evidence" value="ECO:0007669"/>
    <property type="project" value="InterPro"/>
</dbReference>
<feature type="compositionally biased region" description="Basic and acidic residues" evidence="4">
    <location>
        <begin position="755"/>
        <end position="768"/>
    </location>
</feature>
<dbReference type="InterPro" id="IPR046347">
    <property type="entry name" value="bZIP_sf"/>
</dbReference>
<feature type="compositionally biased region" description="Low complexity" evidence="4">
    <location>
        <begin position="769"/>
        <end position="781"/>
    </location>
</feature>
<evidence type="ECO:0000256" key="3">
    <source>
        <dbReference type="SAM" id="Coils"/>
    </source>
</evidence>
<dbReference type="Pfam" id="PF00135">
    <property type="entry name" value="COesterase"/>
    <property type="match status" value="2"/>
</dbReference>
<evidence type="ECO:0000256" key="4">
    <source>
        <dbReference type="SAM" id="MobiDB-lite"/>
    </source>
</evidence>
<feature type="compositionally biased region" description="Low complexity" evidence="4">
    <location>
        <begin position="503"/>
        <end position="529"/>
    </location>
</feature>
<dbReference type="Gene3D" id="3.30.160.60">
    <property type="entry name" value="Classic Zinc Finger"/>
    <property type="match status" value="1"/>
</dbReference>
<feature type="compositionally biased region" description="Polar residues" evidence="4">
    <location>
        <begin position="612"/>
        <end position="633"/>
    </location>
</feature>
<feature type="region of interest" description="Disordered" evidence="4">
    <location>
        <begin position="502"/>
        <end position="529"/>
    </location>
</feature>
<dbReference type="AlphaFoldDB" id="A0A8H3ZDY5"/>
<dbReference type="Gene3D" id="3.40.50.1820">
    <property type="entry name" value="alpha/beta hydrolase"/>
    <property type="match status" value="1"/>
</dbReference>
<reference evidence="6 7" key="1">
    <citation type="submission" date="2019-07" db="EMBL/GenBank/DDBJ databases">
        <title>Venturia inaequalis Genome Resource.</title>
        <authorList>
            <person name="Lichtner F.J."/>
        </authorList>
    </citation>
    <scope>NUCLEOTIDE SEQUENCE [LARGE SCALE GENOMIC DNA]</scope>
    <source>
        <strain evidence="6 7">DMI_063113</strain>
    </source>
</reference>
<keyword evidence="2" id="KW-0378">Hydrolase</keyword>
<dbReference type="SUPFAM" id="SSF53474">
    <property type="entry name" value="alpha/beta-Hydrolases"/>
    <property type="match status" value="1"/>
</dbReference>
<dbReference type="InterPro" id="IPR004827">
    <property type="entry name" value="bZIP"/>
</dbReference>
<dbReference type="Pfam" id="PF00170">
    <property type="entry name" value="bZIP_1"/>
    <property type="match status" value="1"/>
</dbReference>
<organism evidence="6 7">
    <name type="scientific">Venturia inaequalis</name>
    <name type="common">Apple scab fungus</name>
    <dbReference type="NCBI Taxonomy" id="5025"/>
    <lineage>
        <taxon>Eukaryota</taxon>
        <taxon>Fungi</taxon>
        <taxon>Dikarya</taxon>
        <taxon>Ascomycota</taxon>
        <taxon>Pezizomycotina</taxon>
        <taxon>Dothideomycetes</taxon>
        <taxon>Pleosporomycetidae</taxon>
        <taxon>Venturiales</taxon>
        <taxon>Venturiaceae</taxon>
        <taxon>Venturia</taxon>
    </lineage>
</organism>
<dbReference type="InterPro" id="IPR019826">
    <property type="entry name" value="Carboxylesterase_B_AS"/>
</dbReference>
<protein>
    <recommendedName>
        <fullName evidence="5">BZIP domain-containing protein</fullName>
    </recommendedName>
</protein>
<gene>
    <name evidence="6" type="ORF">EG327_002239</name>
</gene>
<dbReference type="PANTHER" id="PTHR43918:SF4">
    <property type="entry name" value="CARBOXYLIC ESTER HYDROLASE"/>
    <property type="match status" value="1"/>
</dbReference>
<evidence type="ECO:0000259" key="5">
    <source>
        <dbReference type="PROSITE" id="PS50217"/>
    </source>
</evidence>
<accession>A0A8H3ZDY5</accession>
<feature type="coiled-coil region" evidence="3">
    <location>
        <begin position="850"/>
        <end position="877"/>
    </location>
</feature>
<dbReference type="EMBL" id="WNWR01000169">
    <property type="protein sequence ID" value="KAE9989772.1"/>
    <property type="molecule type" value="Genomic_DNA"/>
</dbReference>
<dbReference type="InterPro" id="IPR029058">
    <property type="entry name" value="AB_hydrolase_fold"/>
</dbReference>
<comment type="similarity">
    <text evidence="1">Belongs to the type-B carboxylesterase/lipase family.</text>
</comment>
<dbReference type="PANTHER" id="PTHR43918">
    <property type="entry name" value="ACETYLCHOLINESTERASE"/>
    <property type="match status" value="1"/>
</dbReference>
<evidence type="ECO:0000313" key="6">
    <source>
        <dbReference type="EMBL" id="KAE9989772.1"/>
    </source>
</evidence>
<dbReference type="PROSITE" id="PS00122">
    <property type="entry name" value="CARBOXYLESTERASE_B_1"/>
    <property type="match status" value="1"/>
</dbReference>
<evidence type="ECO:0000313" key="7">
    <source>
        <dbReference type="Proteomes" id="UP000490939"/>
    </source>
</evidence>
<name>A0A8H3ZDY5_VENIN</name>
<evidence type="ECO:0000256" key="2">
    <source>
        <dbReference type="ARBA" id="ARBA00022801"/>
    </source>
</evidence>
<feature type="region of interest" description="Disordered" evidence="4">
    <location>
        <begin position="1"/>
        <end position="21"/>
    </location>
</feature>
<dbReference type="InterPro" id="IPR002018">
    <property type="entry name" value="CarbesteraseB"/>
</dbReference>
<dbReference type="SUPFAM" id="SSF57959">
    <property type="entry name" value="Leucine zipper domain"/>
    <property type="match status" value="1"/>
</dbReference>
<sequence length="889" mass="94423">MPPKAFKSDGPIDATKWPTGAGGPMQASPLLKAYGAGMGGDGHNYTEDCLGINIWTKPQTGEKAKAVLFWIHGGGFSSGNANAPFMDGARYANDEDVVLVSIHYRLNILGFPNAPGLKEQNLGLLDQRLAVEWVRDNIANFGGDPKRITIFGESAGGGAVDMFAYAWTADPIIAGIIAQSGAAGSMPPSGNGKTPNSAWYAVSKAMGCGGAEAGEKTVECMRGKPTDLIMKELDRQTTGPGITPFGPVADGKLVFKDVAQRGDAGNFIKVPLLVGNTDHESGLTTAIAAAAGGKNPFSSGSSGPGAAMMGGTNASASAIPSGLAAMLPKDFNPMNIMDSLMSCGSGTAASVRIKNNIPAWRFRYHGDFNNTSLGPGTGAYHSSDVPAVFGTTELRTGNVKDTPEEAQIIKEIMRAWATFAKDPAKGLTSLGWPIYDAKKDTLIRIGYNNQPGLNLAPATHHKIPRENGLSSLEGFEPLIDDVLSPAEQERRWLDPPHGDCLNSSTASRSFSSSNIPFPAATTAPTQQPTWLPSPATHAQALPALPSDNQNYYPAPQADFVLFDQTPPPRRQLAPPPLGHSFNTVNGQNFYSNSAPSSTVNIRPQQTRPPVPLFNSNSTENIHRQPSQLPTMTGKSSTFNECPNMSLTSNPDYNMSFDSLDANFGAGSDDYLFDSTVGFTAINTGASSAQTVSPKDIFSDGLGSAPPSTAFTNLTSPDINESPYMADSYECSPLFTDNAAITGDTTDWFSLFPDSTADKPSDNPMERQHSSASLGGQTSSSGNSPLILDTSNYNRRKPTNPMSPAGHNRHSSVSGVKPRRRKGPLPPIAVDPEDKTALKRARNTLAARDSRQRKLDHVSSLENRIRELEEKETAFKETLAGLGYNGPLLQ</sequence>
<dbReference type="PROSITE" id="PS50217">
    <property type="entry name" value="BZIP"/>
    <property type="match status" value="1"/>
</dbReference>
<proteinExistence type="inferred from homology"/>
<keyword evidence="3" id="KW-0175">Coiled coil</keyword>
<feature type="region of interest" description="Disordered" evidence="4">
    <location>
        <begin position="751"/>
        <end position="830"/>
    </location>
</feature>
<dbReference type="InterPro" id="IPR050654">
    <property type="entry name" value="AChE-related_enzymes"/>
</dbReference>
<feature type="compositionally biased region" description="Polar residues" evidence="4">
    <location>
        <begin position="594"/>
        <end position="605"/>
    </location>
</feature>
<dbReference type="CDD" id="cd12193">
    <property type="entry name" value="bZIP_GCN4"/>
    <property type="match status" value="1"/>
</dbReference>
<comment type="caution">
    <text evidence="6">The sequence shown here is derived from an EMBL/GenBank/DDBJ whole genome shotgun (WGS) entry which is preliminary data.</text>
</comment>
<feature type="domain" description="BZIP" evidence="5">
    <location>
        <begin position="832"/>
        <end position="881"/>
    </location>
</feature>
<keyword evidence="7" id="KW-1185">Reference proteome</keyword>
<dbReference type="GO" id="GO:0052689">
    <property type="term" value="F:carboxylic ester hydrolase activity"/>
    <property type="evidence" value="ECO:0007669"/>
    <property type="project" value="TreeGrafter"/>
</dbReference>
<dbReference type="Proteomes" id="UP000490939">
    <property type="component" value="Unassembled WGS sequence"/>
</dbReference>
<feature type="region of interest" description="Disordered" evidence="4">
    <location>
        <begin position="594"/>
        <end position="633"/>
    </location>
</feature>
<evidence type="ECO:0000256" key="1">
    <source>
        <dbReference type="ARBA" id="ARBA00005964"/>
    </source>
</evidence>